<accession>A0AAW2DPC4</accession>
<evidence type="ECO:0000259" key="1">
    <source>
        <dbReference type="Pfam" id="PF10433"/>
    </source>
</evidence>
<dbReference type="InterPro" id="IPR018846">
    <property type="entry name" value="Beta-prop_RSE1/DDB1/CPSF1_1st"/>
</dbReference>
<sequence>MFCENLRLRSLPISVVIDLELSSLIFDFDLPIRSSTSIYVLNRDTTARLTISSPLEAHKLHTIVYSICGVDCGFDNPIFAAIELDYSEADQDSTRVAAGDAQKNLTFYKLDLGLNHVFRKWTEAVDNGANMLVIVPGGGDGPSGMLVCADRFVGEEGEKLLKHVLWQNRKKETKIFRSEG</sequence>
<dbReference type="AlphaFoldDB" id="A0AAW2DPC4"/>
<dbReference type="Proteomes" id="UP001459277">
    <property type="component" value="Unassembled WGS sequence"/>
</dbReference>
<dbReference type="Pfam" id="PF10433">
    <property type="entry name" value="Beta-prop_RSE1_1st"/>
    <property type="match status" value="1"/>
</dbReference>
<organism evidence="2 3">
    <name type="scientific">Lithocarpus litseifolius</name>
    <dbReference type="NCBI Taxonomy" id="425828"/>
    <lineage>
        <taxon>Eukaryota</taxon>
        <taxon>Viridiplantae</taxon>
        <taxon>Streptophyta</taxon>
        <taxon>Embryophyta</taxon>
        <taxon>Tracheophyta</taxon>
        <taxon>Spermatophyta</taxon>
        <taxon>Magnoliopsida</taxon>
        <taxon>eudicotyledons</taxon>
        <taxon>Gunneridae</taxon>
        <taxon>Pentapetalae</taxon>
        <taxon>rosids</taxon>
        <taxon>fabids</taxon>
        <taxon>Fagales</taxon>
        <taxon>Fagaceae</taxon>
        <taxon>Lithocarpus</taxon>
    </lineage>
</organism>
<dbReference type="InterPro" id="IPR015943">
    <property type="entry name" value="WD40/YVTN_repeat-like_dom_sf"/>
</dbReference>
<feature type="domain" description="RSE1/DDB1/CPSF1 first beta-propeller" evidence="1">
    <location>
        <begin position="36"/>
        <end position="153"/>
    </location>
</feature>
<gene>
    <name evidence="2" type="ORF">SO802_006516</name>
</gene>
<keyword evidence="3" id="KW-1185">Reference proteome</keyword>
<dbReference type="EMBL" id="JAZDWU010000002">
    <property type="protein sequence ID" value="KAL0011408.1"/>
    <property type="molecule type" value="Genomic_DNA"/>
</dbReference>
<reference evidence="2 3" key="1">
    <citation type="submission" date="2024-01" db="EMBL/GenBank/DDBJ databases">
        <title>A telomere-to-telomere, gap-free genome of sweet tea (Lithocarpus litseifolius).</title>
        <authorList>
            <person name="Zhou J."/>
        </authorList>
    </citation>
    <scope>NUCLEOTIDE SEQUENCE [LARGE SCALE GENOMIC DNA]</scope>
    <source>
        <strain evidence="2">Zhou-2022a</strain>
        <tissue evidence="2">Leaf</tissue>
    </source>
</reference>
<comment type="caution">
    <text evidence="2">The sequence shown here is derived from an EMBL/GenBank/DDBJ whole genome shotgun (WGS) entry which is preliminary data.</text>
</comment>
<proteinExistence type="predicted"/>
<evidence type="ECO:0000313" key="3">
    <source>
        <dbReference type="Proteomes" id="UP001459277"/>
    </source>
</evidence>
<protein>
    <recommendedName>
        <fullName evidence="1">RSE1/DDB1/CPSF1 first beta-propeller domain-containing protein</fullName>
    </recommendedName>
</protein>
<evidence type="ECO:0000313" key="2">
    <source>
        <dbReference type="EMBL" id="KAL0011408.1"/>
    </source>
</evidence>
<dbReference type="Gene3D" id="2.130.10.10">
    <property type="entry name" value="YVTN repeat-like/Quinoprotein amine dehydrogenase"/>
    <property type="match status" value="1"/>
</dbReference>
<name>A0AAW2DPC4_9ROSI</name>